<keyword evidence="3" id="KW-1185">Reference proteome</keyword>
<feature type="region of interest" description="Disordered" evidence="1">
    <location>
        <begin position="34"/>
        <end position="57"/>
    </location>
</feature>
<dbReference type="AlphaFoldDB" id="A0A7N9CBR1"/>
<evidence type="ECO:0000313" key="3">
    <source>
        <dbReference type="Proteomes" id="UP000233100"/>
    </source>
</evidence>
<proteinExistence type="predicted"/>
<feature type="compositionally biased region" description="Polar residues" evidence="1">
    <location>
        <begin position="43"/>
        <end position="57"/>
    </location>
</feature>
<protein>
    <submittedName>
        <fullName evidence="2">Heat shock protein family A (Hsp70) member 12A</fullName>
    </submittedName>
</protein>
<sequence length="57" mass="6410">MMESVGVYGFCGCKAKNKMKCDSRWEIAASAPPDCSSYHTKKQSYGNDRTSVSRIWI</sequence>
<dbReference type="Bgee" id="ENSMFAG00000034502">
    <property type="expression patterns" value="Expressed in temporal lobe and 13 other cell types or tissues"/>
</dbReference>
<reference evidence="2 3" key="1">
    <citation type="submission" date="2013-03" db="EMBL/GenBank/DDBJ databases">
        <authorList>
            <person name="Warren W."/>
            <person name="Wilson R.K."/>
        </authorList>
    </citation>
    <scope>NUCLEOTIDE SEQUENCE</scope>
</reference>
<evidence type="ECO:0000313" key="2">
    <source>
        <dbReference type="Ensembl" id="ENSMFAP00000047391.1"/>
    </source>
</evidence>
<reference evidence="2" key="2">
    <citation type="submission" date="2025-08" db="UniProtKB">
        <authorList>
            <consortium name="Ensembl"/>
        </authorList>
    </citation>
    <scope>IDENTIFICATION</scope>
</reference>
<gene>
    <name evidence="2" type="primary">HSPA12A</name>
</gene>
<dbReference type="Ensembl" id="ENSMFAT00000091749.1">
    <property type="protein sequence ID" value="ENSMFAP00000047391.1"/>
    <property type="gene ID" value="ENSMFAG00000034502.2"/>
</dbReference>
<dbReference type="Proteomes" id="UP000233100">
    <property type="component" value="Chromosome 9"/>
</dbReference>
<evidence type="ECO:0000256" key="1">
    <source>
        <dbReference type="SAM" id="MobiDB-lite"/>
    </source>
</evidence>
<reference evidence="2" key="3">
    <citation type="submission" date="2025-09" db="UniProtKB">
        <authorList>
            <consortium name="Ensembl"/>
        </authorList>
    </citation>
    <scope>IDENTIFICATION</scope>
</reference>
<accession>A0A7N9CBR1</accession>
<organism evidence="2 3">
    <name type="scientific">Macaca fascicularis</name>
    <name type="common">Crab-eating macaque</name>
    <name type="synonym">Cynomolgus monkey</name>
    <dbReference type="NCBI Taxonomy" id="9541"/>
    <lineage>
        <taxon>Eukaryota</taxon>
        <taxon>Metazoa</taxon>
        <taxon>Chordata</taxon>
        <taxon>Craniata</taxon>
        <taxon>Vertebrata</taxon>
        <taxon>Euteleostomi</taxon>
        <taxon>Mammalia</taxon>
        <taxon>Eutheria</taxon>
        <taxon>Euarchontoglires</taxon>
        <taxon>Primates</taxon>
        <taxon>Haplorrhini</taxon>
        <taxon>Catarrhini</taxon>
        <taxon>Cercopithecidae</taxon>
        <taxon>Cercopithecinae</taxon>
        <taxon>Macaca</taxon>
    </lineage>
</organism>
<name>A0A7N9CBR1_MACFA</name>
<dbReference type="GeneTree" id="ENSGT00940000154551"/>